<proteinExistence type="predicted"/>
<dbReference type="EMBL" id="QZCE01000002">
    <property type="protein sequence ID" value="NEZ65907.1"/>
    <property type="molecule type" value="Genomic_DNA"/>
</dbReference>
<feature type="domain" description="Trypsin-co-occurring" evidence="2">
    <location>
        <begin position="11"/>
        <end position="101"/>
    </location>
</feature>
<sequence>MSQFLSVETPGGPIWVEVPDGEDTESVELVANKRDIHRTFEASAQALKKNAQYLINLMSSLGPQEVEVTFGMSVGVEASVPVFALAQANGEASYTVTLKWQSGNHSKKEGKESSQAESDINNN</sequence>
<dbReference type="InterPro" id="IPR045794">
    <property type="entry name" value="Trypco1"/>
</dbReference>
<evidence type="ECO:0000313" key="3">
    <source>
        <dbReference type="EMBL" id="NEZ65907.1"/>
    </source>
</evidence>
<dbReference type="AlphaFoldDB" id="A0A6M0SBP8"/>
<dbReference type="NCBIfam" id="NF041216">
    <property type="entry name" value="CU044_2847_fam"/>
    <property type="match status" value="1"/>
</dbReference>
<evidence type="ECO:0000313" key="4">
    <source>
        <dbReference type="Proteomes" id="UP000473574"/>
    </source>
</evidence>
<evidence type="ECO:0000256" key="1">
    <source>
        <dbReference type="SAM" id="MobiDB-lite"/>
    </source>
</evidence>
<dbReference type="RefSeq" id="WP_163667519.1">
    <property type="nucleotide sequence ID" value="NZ_QZCE01000002.1"/>
</dbReference>
<dbReference type="Pfam" id="PF19493">
    <property type="entry name" value="Trypco1"/>
    <property type="match status" value="1"/>
</dbReference>
<protein>
    <recommendedName>
        <fullName evidence="2">Trypsin-co-occurring domain-containing protein</fullName>
    </recommendedName>
</protein>
<reference evidence="3 4" key="1">
    <citation type="journal article" date="2020" name="Microb. Ecol.">
        <title>Ecogenomics of the Marine Benthic Filamentous Cyanobacterium Adonisia.</title>
        <authorList>
            <person name="Walter J.M."/>
            <person name="Coutinho F.H."/>
            <person name="Leomil L."/>
            <person name="Hargreaves P.I."/>
            <person name="Campeao M.E."/>
            <person name="Vieira V.V."/>
            <person name="Silva B.S."/>
            <person name="Fistarol G.O."/>
            <person name="Salomon P.S."/>
            <person name="Sawabe T."/>
            <person name="Mino S."/>
            <person name="Hosokawa M."/>
            <person name="Miyashita H."/>
            <person name="Maruyama F."/>
            <person name="van Verk M.C."/>
            <person name="Dutilh B.E."/>
            <person name="Thompson C.C."/>
            <person name="Thompson F.L."/>
        </authorList>
    </citation>
    <scope>NUCLEOTIDE SEQUENCE [LARGE SCALE GENOMIC DNA]</scope>
    <source>
        <strain evidence="3 4">CCMR0082</strain>
    </source>
</reference>
<accession>A0A6M0SBP8</accession>
<gene>
    <name evidence="3" type="ORF">D0962_24630</name>
</gene>
<comment type="caution">
    <text evidence="3">The sequence shown here is derived from an EMBL/GenBank/DDBJ whole genome shotgun (WGS) entry which is preliminary data.</text>
</comment>
<name>A0A6M0SBP8_9CYAN</name>
<organism evidence="3 4">
    <name type="scientific">Adonisia turfae CCMR0082</name>
    <dbReference type="NCBI Taxonomy" id="2304604"/>
    <lineage>
        <taxon>Bacteria</taxon>
        <taxon>Bacillati</taxon>
        <taxon>Cyanobacteriota</taxon>
        <taxon>Adonisia</taxon>
        <taxon>Adonisia turfae</taxon>
    </lineage>
</organism>
<feature type="region of interest" description="Disordered" evidence="1">
    <location>
        <begin position="101"/>
        <end position="123"/>
    </location>
</feature>
<evidence type="ECO:0000259" key="2">
    <source>
        <dbReference type="Pfam" id="PF19493"/>
    </source>
</evidence>
<dbReference type="Proteomes" id="UP000473574">
    <property type="component" value="Unassembled WGS sequence"/>
</dbReference>